<feature type="compositionally biased region" description="Basic and acidic residues" evidence="2">
    <location>
        <begin position="763"/>
        <end position="781"/>
    </location>
</feature>
<evidence type="ECO:0000256" key="1">
    <source>
        <dbReference type="SAM" id="Coils"/>
    </source>
</evidence>
<feature type="compositionally biased region" description="Low complexity" evidence="2">
    <location>
        <begin position="85"/>
        <end position="94"/>
    </location>
</feature>
<feature type="compositionally biased region" description="Polar residues" evidence="2">
    <location>
        <begin position="63"/>
        <end position="74"/>
    </location>
</feature>
<accession>A0ABM0GTW9</accession>
<dbReference type="RefSeq" id="XP_002737267.2">
    <property type="nucleotide sequence ID" value="XM_002737221.2"/>
</dbReference>
<feature type="compositionally biased region" description="Basic and acidic residues" evidence="2">
    <location>
        <begin position="497"/>
        <end position="510"/>
    </location>
</feature>
<feature type="region of interest" description="Disordered" evidence="2">
    <location>
        <begin position="226"/>
        <end position="245"/>
    </location>
</feature>
<feature type="region of interest" description="Disordered" evidence="2">
    <location>
        <begin position="620"/>
        <end position="645"/>
    </location>
</feature>
<keyword evidence="3" id="KW-1185">Reference proteome</keyword>
<evidence type="ECO:0000313" key="3">
    <source>
        <dbReference type="Proteomes" id="UP000694865"/>
    </source>
</evidence>
<feature type="compositionally biased region" description="Polar residues" evidence="2">
    <location>
        <begin position="438"/>
        <end position="448"/>
    </location>
</feature>
<feature type="compositionally biased region" description="Low complexity" evidence="2">
    <location>
        <begin position="125"/>
        <end position="135"/>
    </location>
</feature>
<feature type="region of interest" description="Disordered" evidence="2">
    <location>
        <begin position="922"/>
        <end position="950"/>
    </location>
</feature>
<reference evidence="4" key="1">
    <citation type="submission" date="2025-08" db="UniProtKB">
        <authorList>
            <consortium name="RefSeq"/>
        </authorList>
    </citation>
    <scope>IDENTIFICATION</scope>
    <source>
        <tissue evidence="4">Testes</tissue>
    </source>
</reference>
<feature type="region of interest" description="Disordered" evidence="2">
    <location>
        <begin position="748"/>
        <end position="781"/>
    </location>
</feature>
<evidence type="ECO:0000313" key="4">
    <source>
        <dbReference type="RefSeq" id="XP_002737267.2"/>
    </source>
</evidence>
<feature type="region of interest" description="Disordered" evidence="2">
    <location>
        <begin position="839"/>
        <end position="875"/>
    </location>
</feature>
<feature type="region of interest" description="Disordered" evidence="2">
    <location>
        <begin position="432"/>
        <end position="510"/>
    </location>
</feature>
<proteinExistence type="predicted"/>
<sequence>MASEESSGNNSLKPSPSDNVIELQGKKLLKKSTSAPMVLIPSVVMETITDEESDSEDGISISVPSESELSTTSVSREDGRDDTSQESSTSSEQTDLTHEWDTIMNLWKGIEKDVEKHNKKHPTRPCRSTSTTTSPALPPPPPEVERSISMPTATSGLDQLQRLVIIMEQLSDLKQENYELKKHSDYLEGMKDLQEMRNQCLAMHCQCDAAQRFLFPPSIDFVFGDDDDDEDVADELDDGSESKNISDMLNTADLDANRKRSRSLDVNENAADVFAKEFRRVKSLSRWEKVKEKFSYSKNGSVKRKKRLSSRRSEPNMCVFNEPEVIPMPKMQTEGGDINETKSIDSGACFDPEDQCPKRKRVALASHHVDISESDKTFLEIKSAKWLEVDDFPLDRDCDSPSSCSSVELDVKSDDEIKEALKKDFSQLNSNANAANNGDLTLNRSTSLPEGDSVERSPALARSHESEKEKGKTLTLGKMKDIILRKESGKRKSGKKTHGEQEHSSKEKIEKTVDVSMTTATASSEAMNDEDGEISFISPKLDRKGQLKETSPSFNKKLKGWDKVKQALVRKDLTMSGKSRTHALDDSILLALKDENLDVSTLLGGVSEEWTRKMQEWETKKKNKASGMTGSPGTKRRVIRARSSSPTSLSTAMTGWLMPSATIDVDAVQANLSDQFRKKLTEWEKKKNRLSVPITPAPLDRLRTFSSSDCASADMSDVVDELQKNMTDKFSKKWEEWEKKKQKGTVIPKLERKLTTKTKKDKTKVESKEKPKEGKESSEIKAEPIYSTETVTVFKTKDGNLVYEGVSQEFERKLKAWEKMKSVSITSSEELDRTEHWVAASNSCSPQQPRLSTDKISPSFRSRTESDDSDNTQGSSVFAFTHLTPVIIEPASSSSSVTPDTQEYDYHCSADRIEDEFMMSNLPSHSTPLPLSESDNSFSLSDSPSKSLQDSGVQTVMHYGSPKKYQDQSVVVDILSEEQFNKLSVRNAMLSREIAEKNSDLQKLQTEFARCQQELECMVSTHKKQLDNYRKVAMTTGQFSEVKPNDSELKQSLQDLQTQMNDLKAYGSRVRQEKSSLEKTMIDKHLKYDVLVSRLQSEILNLRQSNLNLASSGSQQDIPTKESATSLPNTQDIISQLQQKLQNVQSALLKKDQFISNVEWNLLDKEANIALLNSHIERQALELNFIRKLKQHGALRRVQSFGGRDKAFHPSSVMSSLWQRYHLIYLVSPHMVCIWLCPIPGAHRDLMESLIEYGIYERYLYQCGGIRATLYCSPNVATLMAAEPQLLDPHDILKGGDCFVDQFLIFLKSNDKNCTMDRARKTGGEMVMKTTPKYEIMDIMRRSHRWVQQYIEMGFLQVGESVMYGRGSTDVYYLNGVIMKSPGNPFDSELLKGRQNYSPVIKYGLAPKQRYDIYLDTLLASLHPLPENDDADIDGTIISRKFEDVNDASRLFNGVIKSPGNPFDCELMKVEQNPSPVIKHGLTPKQRYDFYLNTLFASYHPLLESDDADIDGGQCGEKGLLSGVMKSPGNPFDSEILKGEQRPIPVKTTESYPNKDTIYIWTH</sequence>
<keyword evidence="1" id="KW-0175">Coiled coil</keyword>
<feature type="compositionally biased region" description="Basic and acidic residues" evidence="2">
    <location>
        <begin position="462"/>
        <end position="487"/>
    </location>
</feature>
<gene>
    <name evidence="4" type="primary">LOC100369090</name>
</gene>
<feature type="region of interest" description="Disordered" evidence="2">
    <location>
        <begin position="115"/>
        <end position="143"/>
    </location>
</feature>
<dbReference type="Proteomes" id="UP000694865">
    <property type="component" value="Unplaced"/>
</dbReference>
<organism evidence="3 4">
    <name type="scientific">Saccoglossus kowalevskii</name>
    <name type="common">Acorn worm</name>
    <dbReference type="NCBI Taxonomy" id="10224"/>
    <lineage>
        <taxon>Eukaryota</taxon>
        <taxon>Metazoa</taxon>
        <taxon>Hemichordata</taxon>
        <taxon>Enteropneusta</taxon>
        <taxon>Harrimaniidae</taxon>
        <taxon>Saccoglossus</taxon>
    </lineage>
</organism>
<name>A0ABM0GTW9_SACKO</name>
<evidence type="ECO:0000256" key="2">
    <source>
        <dbReference type="SAM" id="MobiDB-lite"/>
    </source>
</evidence>
<feature type="region of interest" description="Disordered" evidence="2">
    <location>
        <begin position="49"/>
        <end position="97"/>
    </location>
</feature>
<protein>
    <submittedName>
        <fullName evidence="4">Uncharacterized protein LOC100369090</fullName>
    </submittedName>
</protein>
<feature type="compositionally biased region" description="Low complexity" evidence="2">
    <location>
        <begin position="931"/>
        <end position="950"/>
    </location>
</feature>
<feature type="coiled-coil region" evidence="1">
    <location>
        <begin position="987"/>
        <end position="1021"/>
    </location>
</feature>
<feature type="compositionally biased region" description="Acidic residues" evidence="2">
    <location>
        <begin position="226"/>
        <end position="239"/>
    </location>
</feature>
<feature type="compositionally biased region" description="Polar residues" evidence="2">
    <location>
        <begin position="840"/>
        <end position="861"/>
    </location>
</feature>
<dbReference type="GeneID" id="100369090"/>